<dbReference type="VEuPathDB" id="AmoebaDB:EHI5A_000170"/>
<proteinExistence type="predicted"/>
<dbReference type="VEuPathDB" id="AmoebaDB:EHI7A_000170"/>
<dbReference type="VEuPathDB" id="AmoebaDB:KM1_000170"/>
<gene>
    <name evidence="1" type="ORF">CL6EHI_151880</name>
</gene>
<evidence type="ECO:0000313" key="1">
    <source>
        <dbReference type="EMBL" id="GAT91437.1"/>
    </source>
</evidence>
<reference evidence="1 2" key="1">
    <citation type="submission" date="2016-05" db="EMBL/GenBank/DDBJ databases">
        <title>First whole genome sequencing of Entamoeba histolytica HM1:IMSS-clone-6.</title>
        <authorList>
            <person name="Mukherjee Avik.K."/>
            <person name="Izumyama S."/>
            <person name="Nakada-Tsukui K."/>
            <person name="Nozaki T."/>
        </authorList>
    </citation>
    <scope>NUCLEOTIDE SEQUENCE [LARGE SCALE GENOMIC DNA]</scope>
    <source>
        <strain evidence="1 2">HM1:IMSS clone 6</strain>
    </source>
</reference>
<accession>A0A5K1UA51</accession>
<dbReference type="AlphaFoldDB" id="A0A5K1UA51"/>
<comment type="caution">
    <text evidence="1">The sequence shown here is derived from an EMBL/GenBank/DDBJ whole genome shotgun (WGS) entry which is preliminary data.</text>
</comment>
<dbReference type="VEuPathDB" id="AmoebaDB:EHI_151880"/>
<name>A0A5K1UA51_ENTHI</name>
<evidence type="ECO:0000313" key="2">
    <source>
        <dbReference type="Proteomes" id="UP000078387"/>
    </source>
</evidence>
<dbReference type="EMBL" id="BDEQ01000001">
    <property type="protein sequence ID" value="GAT91437.1"/>
    <property type="molecule type" value="Genomic_DNA"/>
</dbReference>
<protein>
    <submittedName>
        <fullName evidence="1">Uncharacterized protein</fullName>
    </submittedName>
</protein>
<organism evidence="1 2">
    <name type="scientific">Entamoeba histolytica</name>
    <dbReference type="NCBI Taxonomy" id="5759"/>
    <lineage>
        <taxon>Eukaryota</taxon>
        <taxon>Amoebozoa</taxon>
        <taxon>Evosea</taxon>
        <taxon>Archamoebae</taxon>
        <taxon>Mastigamoebida</taxon>
        <taxon>Entamoebidae</taxon>
        <taxon>Entamoeba</taxon>
    </lineage>
</organism>
<sequence length="288" mass="33995">MSHIDEELMRIFDYKVNELEESKIKDIFLLMKRMLINLDMDQIEFKKELHKEFNVPLNRIVDLDEYDDKKEQQTDIDYSKDNDTSLDHFVDQLGYQQNENQMNDNQQCQEALEEVQKEEKIVFEKLLAFQQEMLKKDRSKEGFDINGMIENEMNQFDSFIEPPNEDDLIGNNLLDVFLQQFDAVQITKDNSKIKQQPFIPQLSSSDDSSDFIETNSNEESLIKEVPIEASKFSITKERDASELIKSSFQCQQLNYLSLKSISKSLMEIKRYNENSWAPILYIIDDAFE</sequence>
<dbReference type="OMA" id="DECDDKK"/>
<dbReference type="VEuPathDB" id="AmoebaDB:EHI8A_005010"/>
<dbReference type="Proteomes" id="UP000078387">
    <property type="component" value="Unassembled WGS sequence"/>
</dbReference>